<protein>
    <submittedName>
        <fullName evidence="2">Uncharacterized protein</fullName>
    </submittedName>
</protein>
<organism evidence="2 3">
    <name type="scientific">Cymbomonas tetramitiformis</name>
    <dbReference type="NCBI Taxonomy" id="36881"/>
    <lineage>
        <taxon>Eukaryota</taxon>
        <taxon>Viridiplantae</taxon>
        <taxon>Chlorophyta</taxon>
        <taxon>Pyramimonadophyceae</taxon>
        <taxon>Pyramimonadales</taxon>
        <taxon>Pyramimonadaceae</taxon>
        <taxon>Cymbomonas</taxon>
    </lineage>
</organism>
<proteinExistence type="predicted"/>
<evidence type="ECO:0000256" key="1">
    <source>
        <dbReference type="SAM" id="MobiDB-lite"/>
    </source>
</evidence>
<name>A0AAE0GG17_9CHLO</name>
<feature type="region of interest" description="Disordered" evidence="1">
    <location>
        <begin position="51"/>
        <end position="76"/>
    </location>
</feature>
<reference evidence="2 3" key="1">
    <citation type="journal article" date="2015" name="Genome Biol. Evol.">
        <title>Comparative Genomics of a Bacterivorous Green Alga Reveals Evolutionary Causalities and Consequences of Phago-Mixotrophic Mode of Nutrition.</title>
        <authorList>
            <person name="Burns J.A."/>
            <person name="Paasch A."/>
            <person name="Narechania A."/>
            <person name="Kim E."/>
        </authorList>
    </citation>
    <scope>NUCLEOTIDE SEQUENCE [LARGE SCALE GENOMIC DNA]</scope>
    <source>
        <strain evidence="2 3">PLY_AMNH</strain>
    </source>
</reference>
<keyword evidence="3" id="KW-1185">Reference proteome</keyword>
<evidence type="ECO:0000313" key="2">
    <source>
        <dbReference type="EMBL" id="KAK3277406.1"/>
    </source>
</evidence>
<evidence type="ECO:0000313" key="3">
    <source>
        <dbReference type="Proteomes" id="UP001190700"/>
    </source>
</evidence>
<gene>
    <name evidence="2" type="ORF">CYMTET_14586</name>
</gene>
<comment type="caution">
    <text evidence="2">The sequence shown here is derived from an EMBL/GenBank/DDBJ whole genome shotgun (WGS) entry which is preliminary data.</text>
</comment>
<sequence>MSQVSTPSEARQAAEEAAHGWHAKLKVEHPKLDLSEKAALCKKIEMDHKWPNPMSAEEAGRSKAVSSGSRSNACTMRRGRSNTDLIKGIRSTLSEKHGVLYIIYREALISEFEAAGDEVDAPGQWRKDGLLPKMAELESDHGFTLPDVTKYSKGFVYIEETAGEGEEEAGEQTARVLEKAIDTHLSGGGGGQRRRRRW</sequence>
<feature type="compositionally biased region" description="Polar residues" evidence="1">
    <location>
        <begin position="64"/>
        <end position="74"/>
    </location>
</feature>
<accession>A0AAE0GG17</accession>
<dbReference type="EMBL" id="LGRX02006121">
    <property type="protein sequence ID" value="KAK3277406.1"/>
    <property type="molecule type" value="Genomic_DNA"/>
</dbReference>
<dbReference type="AlphaFoldDB" id="A0AAE0GG17"/>
<dbReference type="Proteomes" id="UP001190700">
    <property type="component" value="Unassembled WGS sequence"/>
</dbReference>